<dbReference type="SUPFAM" id="SSF64167">
    <property type="entry name" value="SurE-like"/>
    <property type="match status" value="1"/>
</dbReference>
<evidence type="ECO:0000313" key="5">
    <source>
        <dbReference type="Proteomes" id="UP000263957"/>
    </source>
</evidence>
<dbReference type="Proteomes" id="UP000263957">
    <property type="component" value="Unassembled WGS sequence"/>
</dbReference>
<accession>A0A356W8X2</accession>
<dbReference type="InterPro" id="IPR036523">
    <property type="entry name" value="SurE-like_sf"/>
</dbReference>
<dbReference type="Pfam" id="PF01975">
    <property type="entry name" value="SurE"/>
    <property type="match status" value="1"/>
</dbReference>
<feature type="domain" description="Survival protein SurE-like phosphatase/nucleotidase" evidence="3">
    <location>
        <begin position="3"/>
        <end position="65"/>
    </location>
</feature>
<evidence type="ECO:0000259" key="3">
    <source>
        <dbReference type="Pfam" id="PF01975"/>
    </source>
</evidence>
<evidence type="ECO:0000256" key="1">
    <source>
        <dbReference type="ARBA" id="ARBA00000815"/>
    </source>
</evidence>
<organism evidence="4 5">
    <name type="scientific">Hyphomonas atlantica</name>
    <dbReference type="NCBI Taxonomy" id="1280948"/>
    <lineage>
        <taxon>Bacteria</taxon>
        <taxon>Pseudomonadati</taxon>
        <taxon>Pseudomonadota</taxon>
        <taxon>Alphaproteobacteria</taxon>
        <taxon>Hyphomonadales</taxon>
        <taxon>Hyphomonadaceae</taxon>
        <taxon>Hyphomonas</taxon>
    </lineage>
</organism>
<comment type="caution">
    <text evidence="4">The sequence shown here is derived from an EMBL/GenBank/DDBJ whole genome shotgun (WGS) entry which is preliminary data.</text>
</comment>
<feature type="non-terminal residue" evidence="4">
    <location>
        <position position="1"/>
    </location>
</feature>
<name>A0A356W8X2_9PROT</name>
<dbReference type="InterPro" id="IPR002828">
    <property type="entry name" value="SurE-like_Pase/nucleotidase"/>
</dbReference>
<sequence length="132" mass="15353">ALSQSQSFRERGSLPWDTARAWGSRAIKPLIDMRWPDDVVMNVNFPDVEPDDVKGIQITRQGFRDESIIHTDRREDLRGNDYYWIGYRGKLSKPDEGTDLRAIYDGYVSISPLHVDLTHDAFLQTLRESWKN</sequence>
<evidence type="ECO:0000256" key="2">
    <source>
        <dbReference type="ARBA" id="ARBA00012643"/>
    </source>
</evidence>
<evidence type="ECO:0000313" key="4">
    <source>
        <dbReference type="EMBL" id="HBQ50139.1"/>
    </source>
</evidence>
<reference evidence="4 5" key="1">
    <citation type="journal article" date="2018" name="Nat. Biotechnol.">
        <title>A standardized bacterial taxonomy based on genome phylogeny substantially revises the tree of life.</title>
        <authorList>
            <person name="Parks D.H."/>
            <person name="Chuvochina M."/>
            <person name="Waite D.W."/>
            <person name="Rinke C."/>
            <person name="Skarshewski A."/>
            <person name="Chaumeil P.A."/>
            <person name="Hugenholtz P."/>
        </authorList>
    </citation>
    <scope>NUCLEOTIDE SEQUENCE [LARGE SCALE GENOMIC DNA]</scope>
    <source>
        <strain evidence="4">UBA10378</strain>
    </source>
</reference>
<gene>
    <name evidence="4" type="ORF">DD728_14890</name>
</gene>
<comment type="catalytic activity">
    <reaction evidence="1">
        <text>a ribonucleoside 5'-phosphate + H2O = a ribonucleoside + phosphate</text>
        <dbReference type="Rhea" id="RHEA:12484"/>
        <dbReference type="ChEBI" id="CHEBI:15377"/>
        <dbReference type="ChEBI" id="CHEBI:18254"/>
        <dbReference type="ChEBI" id="CHEBI:43474"/>
        <dbReference type="ChEBI" id="CHEBI:58043"/>
        <dbReference type="EC" id="3.1.3.5"/>
    </reaction>
</comment>
<dbReference type="GO" id="GO:0008253">
    <property type="term" value="F:5'-nucleotidase activity"/>
    <property type="evidence" value="ECO:0007669"/>
    <property type="project" value="UniProtKB-EC"/>
</dbReference>
<dbReference type="EC" id="3.1.3.5" evidence="2"/>
<proteinExistence type="predicted"/>
<dbReference type="Gene3D" id="3.40.1210.10">
    <property type="entry name" value="Survival protein SurE-like phosphatase/nucleotidase"/>
    <property type="match status" value="1"/>
</dbReference>
<dbReference type="AlphaFoldDB" id="A0A356W8X2"/>
<dbReference type="EMBL" id="DOGS01000298">
    <property type="protein sequence ID" value="HBQ50139.1"/>
    <property type="molecule type" value="Genomic_DNA"/>
</dbReference>
<protein>
    <recommendedName>
        <fullName evidence="2">5'-nucleotidase</fullName>
        <ecNumber evidence="2">3.1.3.5</ecNumber>
    </recommendedName>
</protein>